<accession>A0A2T2YCF6</accession>
<name>A0A2T2YCF6_9BACT</name>
<keyword evidence="2" id="KW-1185">Reference proteome</keyword>
<evidence type="ECO:0000313" key="2">
    <source>
        <dbReference type="Proteomes" id="UP000240357"/>
    </source>
</evidence>
<comment type="caution">
    <text evidence="1">The sequence shown here is derived from an EMBL/GenBank/DDBJ whole genome shotgun (WGS) entry which is preliminary data.</text>
</comment>
<dbReference type="PROSITE" id="PS51318">
    <property type="entry name" value="TAT"/>
    <property type="match status" value="1"/>
</dbReference>
<dbReference type="RefSeq" id="WP_106927556.1">
    <property type="nucleotide sequence ID" value="NZ_PYFT01000001.1"/>
</dbReference>
<sequence>MKDNRRDFIKKSASLAAAISLGGINSATSPALAATKKTMRF</sequence>
<dbReference type="AlphaFoldDB" id="A0A2T2YCF6"/>
<evidence type="ECO:0000313" key="1">
    <source>
        <dbReference type="EMBL" id="PSR53183.1"/>
    </source>
</evidence>
<dbReference type="NCBIfam" id="TIGR01409">
    <property type="entry name" value="TAT_signal_seq"/>
    <property type="match status" value="1"/>
</dbReference>
<evidence type="ECO:0008006" key="3">
    <source>
        <dbReference type="Google" id="ProtNLM"/>
    </source>
</evidence>
<dbReference type="EMBL" id="PYFT01000001">
    <property type="protein sequence ID" value="PSR53183.1"/>
    <property type="molecule type" value="Genomic_DNA"/>
</dbReference>
<dbReference type="InterPro" id="IPR019546">
    <property type="entry name" value="TAT_signal_bac_arc"/>
</dbReference>
<organism evidence="1 2">
    <name type="scientific">Adhaeribacter arboris</name>
    <dbReference type="NCBI Taxonomy" id="2072846"/>
    <lineage>
        <taxon>Bacteria</taxon>
        <taxon>Pseudomonadati</taxon>
        <taxon>Bacteroidota</taxon>
        <taxon>Cytophagia</taxon>
        <taxon>Cytophagales</taxon>
        <taxon>Hymenobacteraceae</taxon>
        <taxon>Adhaeribacter</taxon>
    </lineage>
</organism>
<reference evidence="1 2" key="1">
    <citation type="submission" date="2018-03" db="EMBL/GenBank/DDBJ databases">
        <title>Adhaeribacter sp. HMF7605 Genome sequencing and assembly.</title>
        <authorList>
            <person name="Kang H."/>
            <person name="Kang J."/>
            <person name="Cha I."/>
            <person name="Kim H."/>
            <person name="Joh K."/>
        </authorList>
    </citation>
    <scope>NUCLEOTIDE SEQUENCE [LARGE SCALE GENOMIC DNA]</scope>
    <source>
        <strain evidence="1 2">HMF7605</strain>
    </source>
</reference>
<dbReference type="InterPro" id="IPR006311">
    <property type="entry name" value="TAT_signal"/>
</dbReference>
<proteinExistence type="predicted"/>
<dbReference type="Proteomes" id="UP000240357">
    <property type="component" value="Unassembled WGS sequence"/>
</dbReference>
<gene>
    <name evidence="1" type="ORF">AHMF7605_06390</name>
</gene>
<protein>
    <recommendedName>
        <fullName evidence="3">Twin-arginine translocation signal domain-containing protein</fullName>
    </recommendedName>
</protein>